<feature type="domain" description="KIB1-4 beta-propeller" evidence="1">
    <location>
        <begin position="8"/>
        <end position="151"/>
    </location>
</feature>
<evidence type="ECO:0000259" key="1">
    <source>
        <dbReference type="Pfam" id="PF03478"/>
    </source>
</evidence>
<dbReference type="Proteomes" id="UP000823388">
    <property type="component" value="Chromosome 9K"/>
</dbReference>
<organism evidence="2 3">
    <name type="scientific">Panicum virgatum</name>
    <name type="common">Blackwell switchgrass</name>
    <dbReference type="NCBI Taxonomy" id="38727"/>
    <lineage>
        <taxon>Eukaryota</taxon>
        <taxon>Viridiplantae</taxon>
        <taxon>Streptophyta</taxon>
        <taxon>Embryophyta</taxon>
        <taxon>Tracheophyta</taxon>
        <taxon>Spermatophyta</taxon>
        <taxon>Magnoliopsida</taxon>
        <taxon>Liliopsida</taxon>
        <taxon>Poales</taxon>
        <taxon>Poaceae</taxon>
        <taxon>PACMAD clade</taxon>
        <taxon>Panicoideae</taxon>
        <taxon>Panicodae</taxon>
        <taxon>Paniceae</taxon>
        <taxon>Panicinae</taxon>
        <taxon>Panicum</taxon>
        <taxon>Panicum sect. Hiantes</taxon>
    </lineage>
</organism>
<sequence>MSFAHTWKQGWMLYSSSDQNNPCTFLHDPRTLNGIELPDFPHPLPTGFECALSDKPTNAGCIVVILHPDEPCFWYYRVGVTPEWIRHEYDVGSYQCDTKGLVWKKIMIITLTSCKGKFYFHNFACDEYVIIEFKPSPVIRTIKMHGLQFPRGFNAYTCSLEIDEEPYEFFAFNNYKDDDITGITLYKIDLIGQRFALEPNCVYWTGPNAMHIFNIVENTHRVCYHPSNDLPKLSSEAFWLLPV</sequence>
<evidence type="ECO:0000313" key="2">
    <source>
        <dbReference type="EMBL" id="KAG2555014.1"/>
    </source>
</evidence>
<evidence type="ECO:0000313" key="3">
    <source>
        <dbReference type="Proteomes" id="UP000823388"/>
    </source>
</evidence>
<accession>A0A8T0P8P4</accession>
<gene>
    <name evidence="2" type="ORF">PVAP13_9KG460000</name>
</gene>
<dbReference type="AlphaFoldDB" id="A0A8T0P8P4"/>
<dbReference type="InterPro" id="IPR005174">
    <property type="entry name" value="KIB1-4_b-propeller"/>
</dbReference>
<keyword evidence="3" id="KW-1185">Reference proteome</keyword>
<comment type="caution">
    <text evidence="2">The sequence shown here is derived from an EMBL/GenBank/DDBJ whole genome shotgun (WGS) entry which is preliminary data.</text>
</comment>
<dbReference type="EMBL" id="CM029053">
    <property type="protein sequence ID" value="KAG2555014.1"/>
    <property type="molecule type" value="Genomic_DNA"/>
</dbReference>
<protein>
    <recommendedName>
        <fullName evidence="1">KIB1-4 beta-propeller domain-containing protein</fullName>
    </recommendedName>
</protein>
<proteinExistence type="predicted"/>
<dbReference type="PANTHER" id="PTHR33127">
    <property type="entry name" value="TRANSMEMBRANE PROTEIN"/>
    <property type="match status" value="1"/>
</dbReference>
<dbReference type="Pfam" id="PF03478">
    <property type="entry name" value="Beta-prop_KIB1-4"/>
    <property type="match status" value="1"/>
</dbReference>
<dbReference type="PANTHER" id="PTHR33127:SF32">
    <property type="entry name" value="DUF295 DOMAIN-CONTAINING PROTEIN"/>
    <property type="match status" value="1"/>
</dbReference>
<reference evidence="2" key="1">
    <citation type="submission" date="2020-05" db="EMBL/GenBank/DDBJ databases">
        <title>WGS assembly of Panicum virgatum.</title>
        <authorList>
            <person name="Lovell J.T."/>
            <person name="Jenkins J."/>
            <person name="Shu S."/>
            <person name="Juenger T.E."/>
            <person name="Schmutz J."/>
        </authorList>
    </citation>
    <scope>NUCLEOTIDE SEQUENCE</scope>
    <source>
        <strain evidence="2">AP13</strain>
    </source>
</reference>
<name>A0A8T0P8P4_PANVG</name>